<dbReference type="GeneID" id="34460584"/>
<dbReference type="VEuPathDB" id="FungiDB:ASPGLDRAFT_335491"/>
<keyword evidence="3" id="KW-1185">Reference proteome</keyword>
<gene>
    <name evidence="2" type="ORF">ASPGLDRAFT_335491</name>
</gene>
<dbReference type="STRING" id="1160497.A0A1L9VIG1"/>
<dbReference type="AlphaFoldDB" id="A0A1L9VIG1"/>
<dbReference type="RefSeq" id="XP_022400409.1">
    <property type="nucleotide sequence ID" value="XM_022544323.1"/>
</dbReference>
<sequence length="269" mass="30933">MADCNTPTDFPSNQISLPSLGAIRFGKLFADFARVKFEVYNLLYTVEAEQEDRDSRIESVLHCERKFHKWAKSMPQSAQPGHASFPAAHTIRTQDRVPLRELFRLHIEYHSCHVGLFRVYQDIRESSPTSVDGLDDFRSRAVESIRYVLQLVDAVPLSSSPFVWSVVFFLPNAAFHMCRHITDARDEEARSDFDLIGRTIQFMRNVINSGAERTDLNIYYNHLVRSKPYNAVKKTFQQPIPPRPLPRIRVVPPHLNRDSEASESDSEAD</sequence>
<reference evidence="3" key="1">
    <citation type="journal article" date="2017" name="Genome Biol.">
        <title>Comparative genomics reveals high biological diversity and specific adaptations in the industrially and medically important fungal genus Aspergillus.</title>
        <authorList>
            <person name="de Vries R.P."/>
            <person name="Riley R."/>
            <person name="Wiebenga A."/>
            <person name="Aguilar-Osorio G."/>
            <person name="Amillis S."/>
            <person name="Uchima C.A."/>
            <person name="Anderluh G."/>
            <person name="Asadollahi M."/>
            <person name="Askin M."/>
            <person name="Barry K."/>
            <person name="Battaglia E."/>
            <person name="Bayram O."/>
            <person name="Benocci T."/>
            <person name="Braus-Stromeyer S.A."/>
            <person name="Caldana C."/>
            <person name="Canovas D."/>
            <person name="Cerqueira G.C."/>
            <person name="Chen F."/>
            <person name="Chen W."/>
            <person name="Choi C."/>
            <person name="Clum A."/>
            <person name="Dos Santos R.A."/>
            <person name="Damasio A.R."/>
            <person name="Diallinas G."/>
            <person name="Emri T."/>
            <person name="Fekete E."/>
            <person name="Flipphi M."/>
            <person name="Freyberg S."/>
            <person name="Gallo A."/>
            <person name="Gournas C."/>
            <person name="Habgood R."/>
            <person name="Hainaut M."/>
            <person name="Harispe M.L."/>
            <person name="Henrissat B."/>
            <person name="Hilden K.S."/>
            <person name="Hope R."/>
            <person name="Hossain A."/>
            <person name="Karabika E."/>
            <person name="Karaffa L."/>
            <person name="Karanyi Z."/>
            <person name="Krasevec N."/>
            <person name="Kuo A."/>
            <person name="Kusch H."/>
            <person name="LaButti K."/>
            <person name="Lagendijk E.L."/>
            <person name="Lapidus A."/>
            <person name="Levasseur A."/>
            <person name="Lindquist E."/>
            <person name="Lipzen A."/>
            <person name="Logrieco A.F."/>
            <person name="MacCabe A."/>
            <person name="Maekelae M.R."/>
            <person name="Malavazi I."/>
            <person name="Melin P."/>
            <person name="Meyer V."/>
            <person name="Mielnichuk N."/>
            <person name="Miskei M."/>
            <person name="Molnar A.P."/>
            <person name="Mule G."/>
            <person name="Ngan C.Y."/>
            <person name="Orejas M."/>
            <person name="Orosz E."/>
            <person name="Ouedraogo J.P."/>
            <person name="Overkamp K.M."/>
            <person name="Park H.-S."/>
            <person name="Perrone G."/>
            <person name="Piumi F."/>
            <person name="Punt P.J."/>
            <person name="Ram A.F."/>
            <person name="Ramon A."/>
            <person name="Rauscher S."/>
            <person name="Record E."/>
            <person name="Riano-Pachon D.M."/>
            <person name="Robert V."/>
            <person name="Roehrig J."/>
            <person name="Ruller R."/>
            <person name="Salamov A."/>
            <person name="Salih N.S."/>
            <person name="Samson R.A."/>
            <person name="Sandor E."/>
            <person name="Sanguinetti M."/>
            <person name="Schuetze T."/>
            <person name="Sepcic K."/>
            <person name="Shelest E."/>
            <person name="Sherlock G."/>
            <person name="Sophianopoulou V."/>
            <person name="Squina F.M."/>
            <person name="Sun H."/>
            <person name="Susca A."/>
            <person name="Todd R.B."/>
            <person name="Tsang A."/>
            <person name="Unkles S.E."/>
            <person name="van de Wiele N."/>
            <person name="van Rossen-Uffink D."/>
            <person name="Oliveira J.V."/>
            <person name="Vesth T.C."/>
            <person name="Visser J."/>
            <person name="Yu J.-H."/>
            <person name="Zhou M."/>
            <person name="Andersen M.R."/>
            <person name="Archer D.B."/>
            <person name="Baker S.E."/>
            <person name="Benoit I."/>
            <person name="Brakhage A.A."/>
            <person name="Braus G.H."/>
            <person name="Fischer R."/>
            <person name="Frisvad J.C."/>
            <person name="Goldman G.H."/>
            <person name="Houbraken J."/>
            <person name="Oakley B."/>
            <person name="Pocsi I."/>
            <person name="Scazzocchio C."/>
            <person name="Seiboth B."/>
            <person name="vanKuyk P.A."/>
            <person name="Wortman J."/>
            <person name="Dyer P.S."/>
            <person name="Grigoriev I.V."/>
        </authorList>
    </citation>
    <scope>NUCLEOTIDE SEQUENCE [LARGE SCALE GENOMIC DNA]</scope>
    <source>
        <strain evidence="3">CBS 516.65</strain>
    </source>
</reference>
<dbReference type="Proteomes" id="UP000184300">
    <property type="component" value="Unassembled WGS sequence"/>
</dbReference>
<evidence type="ECO:0000313" key="3">
    <source>
        <dbReference type="Proteomes" id="UP000184300"/>
    </source>
</evidence>
<evidence type="ECO:0000313" key="2">
    <source>
        <dbReference type="EMBL" id="OJJ83711.1"/>
    </source>
</evidence>
<feature type="region of interest" description="Disordered" evidence="1">
    <location>
        <begin position="236"/>
        <end position="269"/>
    </location>
</feature>
<dbReference type="CDD" id="cd12148">
    <property type="entry name" value="fungal_TF_MHR"/>
    <property type="match status" value="1"/>
</dbReference>
<organism evidence="2 3">
    <name type="scientific">Aspergillus glaucus CBS 516.65</name>
    <dbReference type="NCBI Taxonomy" id="1160497"/>
    <lineage>
        <taxon>Eukaryota</taxon>
        <taxon>Fungi</taxon>
        <taxon>Dikarya</taxon>
        <taxon>Ascomycota</taxon>
        <taxon>Pezizomycotina</taxon>
        <taxon>Eurotiomycetes</taxon>
        <taxon>Eurotiomycetidae</taxon>
        <taxon>Eurotiales</taxon>
        <taxon>Aspergillaceae</taxon>
        <taxon>Aspergillus</taxon>
        <taxon>Aspergillus subgen. Aspergillus</taxon>
    </lineage>
</organism>
<proteinExistence type="predicted"/>
<accession>A0A1L9VIG1</accession>
<protein>
    <submittedName>
        <fullName evidence="2">Uncharacterized protein</fullName>
    </submittedName>
</protein>
<evidence type="ECO:0000256" key="1">
    <source>
        <dbReference type="SAM" id="MobiDB-lite"/>
    </source>
</evidence>
<dbReference type="EMBL" id="KV878898">
    <property type="protein sequence ID" value="OJJ83711.1"/>
    <property type="molecule type" value="Genomic_DNA"/>
</dbReference>
<name>A0A1L9VIG1_ASPGL</name>